<dbReference type="InterPro" id="IPR052720">
    <property type="entry name" value="Glycosyl_hydrolase_97"/>
</dbReference>
<dbReference type="InterPro" id="IPR013785">
    <property type="entry name" value="Aldolase_TIM"/>
</dbReference>
<dbReference type="GO" id="GO:0016787">
    <property type="term" value="F:hydrolase activity"/>
    <property type="evidence" value="ECO:0007669"/>
    <property type="project" value="UniProtKB-KW"/>
</dbReference>
<dbReference type="InterPro" id="IPR014718">
    <property type="entry name" value="GH-type_carb-bd"/>
</dbReference>
<dbReference type="SUPFAM" id="SSF51445">
    <property type="entry name" value="(Trans)glycosidases"/>
    <property type="match status" value="1"/>
</dbReference>
<dbReference type="InterPro" id="IPR038637">
    <property type="entry name" value="NPCBM_sf"/>
</dbReference>
<proteinExistence type="predicted"/>
<keyword evidence="2" id="KW-0326">Glycosidase</keyword>
<dbReference type="Gene3D" id="3.20.20.70">
    <property type="entry name" value="Aldolase class I"/>
    <property type="match status" value="1"/>
</dbReference>
<name>A0ABS5IMD0_9MICO</name>
<keyword evidence="1 5" id="KW-0378">Hydrolase</keyword>
<gene>
    <name evidence="5" type="ORF">KE274_08185</name>
</gene>
<organism evidence="5 6">
    <name type="scientific">Microbacterium paraoxydans</name>
    <dbReference type="NCBI Taxonomy" id="199592"/>
    <lineage>
        <taxon>Bacteria</taxon>
        <taxon>Bacillati</taxon>
        <taxon>Actinomycetota</taxon>
        <taxon>Actinomycetes</taxon>
        <taxon>Micrococcales</taxon>
        <taxon>Microbacteriaceae</taxon>
        <taxon>Microbacterium</taxon>
    </lineage>
</organism>
<reference evidence="5 6" key="1">
    <citation type="submission" date="2021-04" db="EMBL/GenBank/DDBJ databases">
        <title>Whole genome analysis of root endophytic bacterium Microbacterium paraoxydans ku-mp colonizing RP-bio226 rice variety.</title>
        <authorList>
            <person name="Ulaganathan K."/>
            <person name="Latha B."/>
        </authorList>
    </citation>
    <scope>NUCLEOTIDE SEQUENCE [LARGE SCALE GENOMIC DNA]</scope>
    <source>
        <strain evidence="6">ku-mp</strain>
    </source>
</reference>
<dbReference type="InterPro" id="IPR019563">
    <property type="entry name" value="GH97_catalytic"/>
</dbReference>
<feature type="domain" description="Glycosyl hydrolase family 98 putative carbohydrate-binding module" evidence="4">
    <location>
        <begin position="670"/>
        <end position="811"/>
    </location>
</feature>
<dbReference type="Pfam" id="PF10566">
    <property type="entry name" value="Glyco_hydro_97"/>
    <property type="match status" value="1"/>
</dbReference>
<dbReference type="Gene3D" id="2.60.40.1180">
    <property type="entry name" value="Golgi alpha-mannosidase II"/>
    <property type="match status" value="1"/>
</dbReference>
<accession>A0ABS5IMD0</accession>
<dbReference type="RefSeq" id="WP_211542652.1">
    <property type="nucleotide sequence ID" value="NZ_JAGTUK010000002.1"/>
</dbReference>
<dbReference type="InterPro" id="IPR029486">
    <property type="entry name" value="GH97_N"/>
</dbReference>
<feature type="region of interest" description="Disordered" evidence="3">
    <location>
        <begin position="691"/>
        <end position="715"/>
    </location>
</feature>
<dbReference type="SUPFAM" id="SSF49785">
    <property type="entry name" value="Galactose-binding domain-like"/>
    <property type="match status" value="1"/>
</dbReference>
<dbReference type="Proteomes" id="UP000678243">
    <property type="component" value="Unassembled WGS sequence"/>
</dbReference>
<evidence type="ECO:0000259" key="4">
    <source>
        <dbReference type="SMART" id="SM00776"/>
    </source>
</evidence>
<evidence type="ECO:0000256" key="2">
    <source>
        <dbReference type="ARBA" id="ARBA00023295"/>
    </source>
</evidence>
<dbReference type="InterPro" id="IPR008979">
    <property type="entry name" value="Galactose-bd-like_sf"/>
</dbReference>
<evidence type="ECO:0000313" key="6">
    <source>
        <dbReference type="Proteomes" id="UP000678243"/>
    </source>
</evidence>
<comment type="caution">
    <text evidence="5">The sequence shown here is derived from an EMBL/GenBank/DDBJ whole genome shotgun (WGS) entry which is preliminary data.</text>
</comment>
<dbReference type="Gene3D" id="2.60.120.1060">
    <property type="entry name" value="NPCBM/NEW2 domain"/>
    <property type="match status" value="1"/>
</dbReference>
<sequence>MSHATPATAVETSTGRRRAVLTIADGRPALELLLDEAPLARVPLGIEVDGVDLGADAEIVGSDDREVREEWIASVGKATGQRLAVHRETTVTLRSGSAFWAVIVRVSDDGFAFRYVLPSSARSLGTEHTRVDVGEGGRAWVLEYQTWYETPRFGSDLRDLAPGPYGFPVLVELDPQRFLLLSESDIDGRSSGAHLDWDGAVFRVTPADARIDVEPGHRTPWRVIVAGTLAEVVATELVDALAPAARPDARRPRPGRAAWSWWSSQYSGAYLDVQKRFTDFAAEQGWEHVLVDCGWDAAWVPELVSYASARGIQVHLWSAWSDLDGDEALRALALWRSWGVAGIKVDFMESEAQERYRWYDAIIAETARVGLAVNFHGSVIPRGWARTHPHVVSYEGIRGAEYYVFYGHPLTAAHNVIQPFTRNVVGSMDYTPVTFSAPERETSDAHELALGVAYESGITHFADDPDQYRSRPLAAAFLAELPAVWHEVRLLDGHPDTHAVVARRHGDRWFLGGIGAHSDDAVVELDLAALLGGPAQAWAIGDVDGVLAELPAPEPGAPLRVRFAPRGGFVAVIAPAGSALRRATPRAALPRPSVAEGLLVLHGAEVTVHTDAAAVRTPPGWTARRDRDGAWTVAPPHRPEPGHVAVLTLENPGHDGVPVVSHVRVLTPFDGGVHDVSRLPFVAARNAVGPVERGQANGGGDPRDGGPLQVHGEIHPDGLGVSQDSEVTIAVAGAVTRFTGAVAVDDETPGTAAVAEILVDGVSVARFTPSAATPPLPFDIDITGATLLTLRTSPDSAEETHVDWLTLRLSE</sequence>
<dbReference type="Pfam" id="PF14508">
    <property type="entry name" value="GH97_N"/>
    <property type="match status" value="1"/>
</dbReference>
<dbReference type="InterPro" id="IPR013780">
    <property type="entry name" value="Glyco_hydro_b"/>
</dbReference>
<dbReference type="Pfam" id="PF14509">
    <property type="entry name" value="GH97_C"/>
    <property type="match status" value="1"/>
</dbReference>
<keyword evidence="6" id="KW-1185">Reference proteome</keyword>
<dbReference type="InterPro" id="IPR017853">
    <property type="entry name" value="GH"/>
</dbReference>
<dbReference type="InterPro" id="IPR013222">
    <property type="entry name" value="Glyco_hyd_98_carb-bd"/>
</dbReference>
<dbReference type="EMBL" id="JAGTUK010000002">
    <property type="protein sequence ID" value="MBS0024090.1"/>
    <property type="molecule type" value="Genomic_DNA"/>
</dbReference>
<dbReference type="SMART" id="SM00776">
    <property type="entry name" value="NPCBM"/>
    <property type="match status" value="1"/>
</dbReference>
<evidence type="ECO:0000256" key="1">
    <source>
        <dbReference type="ARBA" id="ARBA00022801"/>
    </source>
</evidence>
<evidence type="ECO:0000256" key="3">
    <source>
        <dbReference type="SAM" id="MobiDB-lite"/>
    </source>
</evidence>
<protein>
    <submittedName>
        <fullName evidence="5">Glycoside hydrolase family 97 catalytic domain-containing protein</fullName>
    </submittedName>
</protein>
<dbReference type="Gene3D" id="2.70.98.10">
    <property type="match status" value="1"/>
</dbReference>
<dbReference type="PANTHER" id="PTHR35803:SF2">
    <property type="entry name" value="RETAINING ALPHA-GALACTOSIDASE"/>
    <property type="match status" value="1"/>
</dbReference>
<dbReference type="PANTHER" id="PTHR35803">
    <property type="entry name" value="GLUCAN 1,4-ALPHA-GLUCOSIDASE SUSB-RELATED"/>
    <property type="match status" value="1"/>
</dbReference>
<evidence type="ECO:0000313" key="5">
    <source>
        <dbReference type="EMBL" id="MBS0024090.1"/>
    </source>
</evidence>
<dbReference type="Pfam" id="PF08305">
    <property type="entry name" value="NPCBM"/>
    <property type="match status" value="1"/>
</dbReference>
<dbReference type="InterPro" id="IPR029483">
    <property type="entry name" value="GH97_C"/>
</dbReference>